<dbReference type="InterPro" id="IPR002974">
    <property type="entry name" value="Cyt_P450_E_CYP52_ascomycetes"/>
</dbReference>
<evidence type="ECO:0000256" key="2">
    <source>
        <dbReference type="ARBA" id="ARBA00010617"/>
    </source>
</evidence>
<reference evidence="10 11" key="1">
    <citation type="submission" date="2015-06" db="EMBL/GenBank/DDBJ databases">
        <title>Talaromyces atroroseus IBT 11181 draft genome.</title>
        <authorList>
            <person name="Rasmussen K.B."/>
            <person name="Rasmussen S."/>
            <person name="Petersen B."/>
            <person name="Sicheritz-Ponten T."/>
            <person name="Mortensen U.H."/>
            <person name="Thrane U."/>
        </authorList>
    </citation>
    <scope>NUCLEOTIDE SEQUENCE [LARGE SCALE GENOMIC DNA]</scope>
    <source>
        <strain evidence="10 11">IBT 11181</strain>
    </source>
</reference>
<dbReference type="Pfam" id="PF00067">
    <property type="entry name" value="p450"/>
    <property type="match status" value="1"/>
</dbReference>
<dbReference type="GeneID" id="31001434"/>
<keyword evidence="3 8" id="KW-0349">Heme</keyword>
<dbReference type="GO" id="GO:0005506">
    <property type="term" value="F:iron ion binding"/>
    <property type="evidence" value="ECO:0007669"/>
    <property type="project" value="InterPro"/>
</dbReference>
<dbReference type="OrthoDB" id="1470350at2759"/>
<dbReference type="GO" id="GO:0016712">
    <property type="term" value="F:oxidoreductase activity, acting on paired donors, with incorporation or reduction of molecular oxygen, reduced flavin or flavoprotein as one donor, and incorporation of one atom of oxygen"/>
    <property type="evidence" value="ECO:0007669"/>
    <property type="project" value="InterPro"/>
</dbReference>
<protein>
    <submittedName>
        <fullName evidence="10">Cytochrome P450 52A13</fullName>
    </submittedName>
</protein>
<comment type="cofactor">
    <cofactor evidence="1 8">
        <name>heme</name>
        <dbReference type="ChEBI" id="CHEBI:30413"/>
    </cofactor>
</comment>
<dbReference type="PRINTS" id="PR00464">
    <property type="entry name" value="EP450II"/>
</dbReference>
<dbReference type="Proteomes" id="UP000214365">
    <property type="component" value="Unassembled WGS sequence"/>
</dbReference>
<dbReference type="InterPro" id="IPR047146">
    <property type="entry name" value="Cyt_P450_E_CYP52_fungi"/>
</dbReference>
<evidence type="ECO:0000256" key="4">
    <source>
        <dbReference type="ARBA" id="ARBA00022723"/>
    </source>
</evidence>
<dbReference type="AlphaFoldDB" id="A0A1Q5Q9V7"/>
<keyword evidence="4 8" id="KW-0479">Metal-binding</keyword>
<dbReference type="PROSITE" id="PS00086">
    <property type="entry name" value="CYTOCHROME_P450"/>
    <property type="match status" value="1"/>
</dbReference>
<evidence type="ECO:0000313" key="10">
    <source>
        <dbReference type="EMBL" id="OKL62608.1"/>
    </source>
</evidence>
<dbReference type="PRINTS" id="PR01239">
    <property type="entry name" value="EP450IICYP52"/>
</dbReference>
<evidence type="ECO:0000313" key="11">
    <source>
        <dbReference type="Proteomes" id="UP000214365"/>
    </source>
</evidence>
<dbReference type="SUPFAM" id="SSF48264">
    <property type="entry name" value="Cytochrome P450"/>
    <property type="match status" value="1"/>
</dbReference>
<comment type="caution">
    <text evidence="10">The sequence shown here is derived from an EMBL/GenBank/DDBJ whole genome shotgun (WGS) entry which is preliminary data.</text>
</comment>
<dbReference type="PANTHER" id="PTHR24287:SF1">
    <property type="entry name" value="P450, PUTATIVE (EUROFUNG)-RELATED"/>
    <property type="match status" value="1"/>
</dbReference>
<proteinExistence type="inferred from homology"/>
<keyword evidence="11" id="KW-1185">Reference proteome</keyword>
<name>A0A1Q5Q9V7_TALAT</name>
<evidence type="ECO:0000256" key="7">
    <source>
        <dbReference type="ARBA" id="ARBA00023033"/>
    </source>
</evidence>
<dbReference type="InterPro" id="IPR017972">
    <property type="entry name" value="Cyt_P450_CS"/>
</dbReference>
<dbReference type="GO" id="GO:0020037">
    <property type="term" value="F:heme binding"/>
    <property type="evidence" value="ECO:0007669"/>
    <property type="project" value="InterPro"/>
</dbReference>
<dbReference type="CDD" id="cd11063">
    <property type="entry name" value="CYP52"/>
    <property type="match status" value="1"/>
</dbReference>
<gene>
    <name evidence="10" type="ORF">UA08_01679</name>
</gene>
<dbReference type="InterPro" id="IPR002402">
    <property type="entry name" value="Cyt_P450_E_grp-II"/>
</dbReference>
<evidence type="ECO:0000256" key="8">
    <source>
        <dbReference type="PIRSR" id="PIRSR602402-1"/>
    </source>
</evidence>
<dbReference type="PRINTS" id="PR00385">
    <property type="entry name" value="P450"/>
</dbReference>
<keyword evidence="7 9" id="KW-0503">Monooxygenase</keyword>
<sequence>MLAIIIGALALFFLLLRPLYNYFRHRANARRLNCRPPHTKHYKWPFGIDGIRRLEQADKRDMVCDEFFTIYKEEGAATFQHWLFGQRQIMTAEPRNVQAILATQFSDFEIPVIRQNSFWPMLGQGIFTANGQIWSHSRAILRPQFTRQQVSDLELEEKHVQQLLMHIKPDPATGWAQPTNLGPLFFRLTIDSATEFLFGQSVESQLQALPGAMSETNPAHNWRNLAHHFDDGTNHLAKRARFSDLYWLHNPAEFRKDCEEVHRFADHFVQQALERTIAEEKAEAAGAEKKRYVFLHELIKETKDPIELRCQLLHILLAGRDTTAGLLGWTFFLLSRHPAIYQKLRETILETFGPYDSPRDITFERLKACTYLQHVLQETLRLYPSVPLNSRMATKDTTLPTGGGPDGTSPIYVAKGEQVGYAVYVMQRRKDIWGPDADQFVPERWATRKAGWEYLPFNGGPRICLGQQFALTEAGYVTTRLVQLFDNITAVYPDEVDKHQYSVTSAPKAVLVNLHTAQAA</sequence>
<keyword evidence="6 8" id="KW-0408">Iron</keyword>
<organism evidence="10 11">
    <name type="scientific">Talaromyces atroroseus</name>
    <dbReference type="NCBI Taxonomy" id="1441469"/>
    <lineage>
        <taxon>Eukaryota</taxon>
        <taxon>Fungi</taxon>
        <taxon>Dikarya</taxon>
        <taxon>Ascomycota</taxon>
        <taxon>Pezizomycotina</taxon>
        <taxon>Eurotiomycetes</taxon>
        <taxon>Eurotiomycetidae</taxon>
        <taxon>Eurotiales</taxon>
        <taxon>Trichocomaceae</taxon>
        <taxon>Talaromyces</taxon>
        <taxon>Talaromyces sect. Trachyspermi</taxon>
    </lineage>
</organism>
<dbReference type="PANTHER" id="PTHR24287">
    <property type="entry name" value="P450, PUTATIVE (EUROFUNG)-RELATED"/>
    <property type="match status" value="1"/>
</dbReference>
<dbReference type="Gene3D" id="1.10.630.10">
    <property type="entry name" value="Cytochrome P450"/>
    <property type="match status" value="1"/>
</dbReference>
<evidence type="ECO:0000256" key="3">
    <source>
        <dbReference type="ARBA" id="ARBA00022617"/>
    </source>
</evidence>
<dbReference type="STRING" id="1441469.A0A1Q5Q9V7"/>
<evidence type="ECO:0000256" key="9">
    <source>
        <dbReference type="RuleBase" id="RU000461"/>
    </source>
</evidence>
<dbReference type="RefSeq" id="XP_020122729.1">
    <property type="nucleotide sequence ID" value="XM_020261370.1"/>
</dbReference>
<evidence type="ECO:0000256" key="6">
    <source>
        <dbReference type="ARBA" id="ARBA00023004"/>
    </source>
</evidence>
<accession>A0A1Q5Q9V7</accession>
<dbReference type="EMBL" id="LFMY01000002">
    <property type="protein sequence ID" value="OKL62608.1"/>
    <property type="molecule type" value="Genomic_DNA"/>
</dbReference>
<evidence type="ECO:0000256" key="1">
    <source>
        <dbReference type="ARBA" id="ARBA00001971"/>
    </source>
</evidence>
<feature type="binding site" description="axial binding residue" evidence="8">
    <location>
        <position position="464"/>
    </location>
    <ligand>
        <name>heme</name>
        <dbReference type="ChEBI" id="CHEBI:30413"/>
    </ligand>
    <ligandPart>
        <name>Fe</name>
        <dbReference type="ChEBI" id="CHEBI:18248"/>
    </ligandPart>
</feature>
<dbReference type="InterPro" id="IPR036396">
    <property type="entry name" value="Cyt_P450_sf"/>
</dbReference>
<keyword evidence="5 9" id="KW-0560">Oxidoreductase</keyword>
<comment type="similarity">
    <text evidence="2 9">Belongs to the cytochrome P450 family.</text>
</comment>
<dbReference type="InterPro" id="IPR001128">
    <property type="entry name" value="Cyt_P450"/>
</dbReference>
<evidence type="ECO:0000256" key="5">
    <source>
        <dbReference type="ARBA" id="ARBA00023002"/>
    </source>
</evidence>